<dbReference type="Proteomes" id="UP000694924">
    <property type="component" value="Unplaced"/>
</dbReference>
<evidence type="ECO:0000259" key="2">
    <source>
        <dbReference type="Pfam" id="PF22795"/>
    </source>
</evidence>
<gene>
    <name evidence="4 5" type="primary">LOC107065032</name>
</gene>
<feature type="domain" description="MKRN2 opposite strand protein-like N-terminal" evidence="2">
    <location>
        <begin position="3"/>
        <end position="30"/>
    </location>
</feature>
<dbReference type="InterPro" id="IPR053921">
    <property type="entry name" value="MKRN2OS-like_C"/>
</dbReference>
<dbReference type="RefSeq" id="XP_015173802.1">
    <property type="nucleotide sequence ID" value="XM_015318316.1"/>
</dbReference>
<dbReference type="Pfam" id="PF22795">
    <property type="entry name" value="DUF4796_N"/>
    <property type="match status" value="1"/>
</dbReference>
<dbReference type="PANTHER" id="PTHR33963:SF2">
    <property type="entry name" value="MKRN2 OPPOSITE STRAND PROTEIN"/>
    <property type="match status" value="1"/>
</dbReference>
<proteinExistence type="predicted"/>
<organism evidence="3 5">
    <name type="scientific">Polistes dominula</name>
    <name type="common">European paper wasp</name>
    <name type="synonym">Vespa dominula</name>
    <dbReference type="NCBI Taxonomy" id="743375"/>
    <lineage>
        <taxon>Eukaryota</taxon>
        <taxon>Metazoa</taxon>
        <taxon>Ecdysozoa</taxon>
        <taxon>Arthropoda</taxon>
        <taxon>Hexapoda</taxon>
        <taxon>Insecta</taxon>
        <taxon>Pterygota</taxon>
        <taxon>Neoptera</taxon>
        <taxon>Endopterygota</taxon>
        <taxon>Hymenoptera</taxon>
        <taxon>Apocrita</taxon>
        <taxon>Aculeata</taxon>
        <taxon>Vespoidea</taxon>
        <taxon>Vespidae</taxon>
        <taxon>Polistinae</taxon>
        <taxon>Polistini</taxon>
        <taxon>Polistes</taxon>
    </lineage>
</organism>
<evidence type="ECO:0000313" key="3">
    <source>
        <dbReference type="Proteomes" id="UP000694924"/>
    </source>
</evidence>
<dbReference type="Pfam" id="PF16044">
    <property type="entry name" value="DUF4796_C"/>
    <property type="match status" value="1"/>
</dbReference>
<reference evidence="4 5" key="1">
    <citation type="submission" date="2025-05" db="UniProtKB">
        <authorList>
            <consortium name="RefSeq"/>
        </authorList>
    </citation>
    <scope>IDENTIFICATION</scope>
    <source>
        <tissue evidence="4 5">Whole body</tissue>
    </source>
</reference>
<evidence type="ECO:0000259" key="1">
    <source>
        <dbReference type="Pfam" id="PF16044"/>
    </source>
</evidence>
<dbReference type="RefSeq" id="XP_015173803.1">
    <property type="nucleotide sequence ID" value="XM_015318317.1"/>
</dbReference>
<protein>
    <submittedName>
        <fullName evidence="4 5">MKRN2 opposite strand protein</fullName>
    </submittedName>
</protein>
<dbReference type="InterPro" id="IPR053922">
    <property type="entry name" value="MKRN2OS-like_N"/>
</dbReference>
<dbReference type="InterPro" id="IPR032016">
    <property type="entry name" value="MKRN2OS-like"/>
</dbReference>
<name>A0ABM1I0R6_POLDO</name>
<dbReference type="PANTHER" id="PTHR33963">
    <property type="entry name" value="MKRN2 OPPOSITE STRAND PROTEIN"/>
    <property type="match status" value="1"/>
</dbReference>
<dbReference type="GeneID" id="107065032"/>
<feature type="domain" description="MKRN2 opposite strand protein-like C-terminal" evidence="1">
    <location>
        <begin position="39"/>
        <end position="190"/>
    </location>
</feature>
<keyword evidence="3" id="KW-1185">Reference proteome</keyword>
<sequence length="199" mass="23646">MDPGIICFRHCNIKNVFCKTIPEECPLCKEFIVNFRIEPFRIPYPFTNATSQSTSIVIKPSRGTFLDNYEINDLLHIGVINSSGNLFEFDRYGLIINNFAQWTSCIAIEVVPSSWNYYWDEILNIMRQDSKWKPINYNEDTMNCFNFVREFLYKLNYTNLQFKSAENMCRELILPKLHEAVRYITLYKKLKYGEYFISD</sequence>
<evidence type="ECO:0000313" key="5">
    <source>
        <dbReference type="RefSeq" id="XP_015173803.1"/>
    </source>
</evidence>
<accession>A0ABM1I0R6</accession>
<evidence type="ECO:0000313" key="4">
    <source>
        <dbReference type="RefSeq" id="XP_015173802.1"/>
    </source>
</evidence>